<reference evidence="1" key="1">
    <citation type="submission" date="2014-09" db="EMBL/GenBank/DDBJ databases">
        <authorList>
            <person name="Magalhaes I.L.F."/>
            <person name="Oliveira U."/>
            <person name="Santos F.R."/>
            <person name="Vidigal T.H.D.A."/>
            <person name="Brescovit A.D."/>
            <person name="Santos A.J."/>
        </authorList>
    </citation>
    <scope>NUCLEOTIDE SEQUENCE</scope>
    <source>
        <tissue evidence="1">Shoot tissue taken approximately 20 cm above the soil surface</tissue>
    </source>
</reference>
<proteinExistence type="predicted"/>
<reference evidence="1" key="2">
    <citation type="journal article" date="2015" name="Data Brief">
        <title>Shoot transcriptome of the giant reed, Arundo donax.</title>
        <authorList>
            <person name="Barrero R.A."/>
            <person name="Guerrero F.D."/>
            <person name="Moolhuijzen P."/>
            <person name="Goolsby J.A."/>
            <person name="Tidwell J."/>
            <person name="Bellgard S.E."/>
            <person name="Bellgard M.I."/>
        </authorList>
    </citation>
    <scope>NUCLEOTIDE SEQUENCE</scope>
    <source>
        <tissue evidence="1">Shoot tissue taken approximately 20 cm above the soil surface</tissue>
    </source>
</reference>
<dbReference type="AlphaFoldDB" id="A0A0A9C249"/>
<name>A0A0A9C249_ARUDO</name>
<protein>
    <submittedName>
        <fullName evidence="1">Uncharacterized protein</fullName>
    </submittedName>
</protein>
<organism evidence="1">
    <name type="scientific">Arundo donax</name>
    <name type="common">Giant reed</name>
    <name type="synonym">Donax arundinaceus</name>
    <dbReference type="NCBI Taxonomy" id="35708"/>
    <lineage>
        <taxon>Eukaryota</taxon>
        <taxon>Viridiplantae</taxon>
        <taxon>Streptophyta</taxon>
        <taxon>Embryophyta</taxon>
        <taxon>Tracheophyta</taxon>
        <taxon>Spermatophyta</taxon>
        <taxon>Magnoliopsida</taxon>
        <taxon>Liliopsida</taxon>
        <taxon>Poales</taxon>
        <taxon>Poaceae</taxon>
        <taxon>PACMAD clade</taxon>
        <taxon>Arundinoideae</taxon>
        <taxon>Arundineae</taxon>
        <taxon>Arundo</taxon>
    </lineage>
</organism>
<evidence type="ECO:0000313" key="1">
    <source>
        <dbReference type="EMBL" id="JAD67480.1"/>
    </source>
</evidence>
<accession>A0A0A9C249</accession>
<sequence length="27" mass="3198">MILPHHFLWIIIAELQCHTIVHNCTDV</sequence>
<dbReference type="EMBL" id="GBRH01230415">
    <property type="protein sequence ID" value="JAD67480.1"/>
    <property type="molecule type" value="Transcribed_RNA"/>
</dbReference>